<dbReference type="EMBL" id="JARXHW010000002">
    <property type="protein sequence ID" value="MDQ8206216.1"/>
    <property type="molecule type" value="Genomic_DNA"/>
</dbReference>
<accession>A0ABU1APW4</accession>
<reference evidence="1 2" key="1">
    <citation type="submission" date="2023-04" db="EMBL/GenBank/DDBJ databases">
        <title>A novel bacteria isolated from coastal sediment.</title>
        <authorList>
            <person name="Liu X.-J."/>
            <person name="Du Z.-J."/>
        </authorList>
    </citation>
    <scope>NUCLEOTIDE SEQUENCE [LARGE SCALE GENOMIC DNA]</scope>
    <source>
        <strain evidence="1 2">SDUM461003</strain>
    </source>
</reference>
<proteinExistence type="predicted"/>
<gene>
    <name evidence="1" type="ORF">QEH52_01750</name>
</gene>
<comment type="caution">
    <text evidence="1">The sequence shown here is derived from an EMBL/GenBank/DDBJ whole genome shotgun (WGS) entry which is preliminary data.</text>
</comment>
<evidence type="ECO:0000313" key="2">
    <source>
        <dbReference type="Proteomes" id="UP001225316"/>
    </source>
</evidence>
<protein>
    <submittedName>
        <fullName evidence="1">Uncharacterized protein</fullName>
    </submittedName>
</protein>
<sequence length="266" mass="29539">MTIDRSKLDRDVRDTNRRLARYAQFSGRGIAVEVRNSARRLSANFAYRTQPFGNSEAAHNQGMVAVQRDVYRVFATPGMLYDEVKARAGANSPILDYFWRSAKAGNARAVRKILKDLGIDMPVAQTPKRALHKSARNSRGRVSSTQRPAQLVLGGKGGDSLKRYVSKIQKRVGWAASGWSACAAQLGSTRGIVKWKKRGKRGPGYVLSTGGTRRPTHYLVNTASYASAVLPVGEQRKAVRREERTLRQQTEIALRKSAKKARLRVS</sequence>
<dbReference type="RefSeq" id="WP_308948225.1">
    <property type="nucleotide sequence ID" value="NZ_JARXHW010000002.1"/>
</dbReference>
<name>A0ABU1APW4_9BACT</name>
<keyword evidence="2" id="KW-1185">Reference proteome</keyword>
<dbReference type="Proteomes" id="UP001225316">
    <property type="component" value="Unassembled WGS sequence"/>
</dbReference>
<evidence type="ECO:0000313" key="1">
    <source>
        <dbReference type="EMBL" id="MDQ8206216.1"/>
    </source>
</evidence>
<organism evidence="1 2">
    <name type="scientific">Thalassobacterium maritimum</name>
    <dbReference type="NCBI Taxonomy" id="3041265"/>
    <lineage>
        <taxon>Bacteria</taxon>
        <taxon>Pseudomonadati</taxon>
        <taxon>Verrucomicrobiota</taxon>
        <taxon>Opitutia</taxon>
        <taxon>Puniceicoccales</taxon>
        <taxon>Coraliomargaritaceae</taxon>
        <taxon>Thalassobacterium</taxon>
    </lineage>
</organism>